<evidence type="ECO:0000313" key="1">
    <source>
        <dbReference type="EMBL" id="GEP02306.1"/>
    </source>
</evidence>
<reference evidence="2" key="1">
    <citation type="journal article" date="2014" name="Int. J. Syst. Evol. Microbiol.">
        <title>Complete genome of a new Firmicutes species belonging to the dominant human colonic microbiota ('Ruminococcus bicirculans') reveals two chromosomes and a selective capacity to utilize plant glucans.</title>
        <authorList>
            <consortium name="NISC Comparative Sequencing Program"/>
            <person name="Wegmann U."/>
            <person name="Louis P."/>
            <person name="Goesmann A."/>
            <person name="Henrissat B."/>
            <person name="Duncan S.H."/>
            <person name="Flint H.J."/>
        </authorList>
    </citation>
    <scope>NUCLEOTIDE SEQUENCE</scope>
    <source>
        <strain evidence="2">NBRC 107715</strain>
    </source>
</reference>
<dbReference type="EMBL" id="BJZU01000004">
    <property type="protein sequence ID" value="GEP02306.1"/>
    <property type="molecule type" value="Genomic_DNA"/>
</dbReference>
<evidence type="ECO:0000313" key="2">
    <source>
        <dbReference type="EMBL" id="GLS67685.1"/>
    </source>
</evidence>
<dbReference type="AlphaFoldDB" id="A0A512IXA5"/>
<reference evidence="4" key="2">
    <citation type="journal article" date="2019" name="Int. J. Syst. Evol. Microbiol.">
        <title>The Global Catalogue of Microorganisms (GCM) 10K type strain sequencing project: providing services to taxonomists for standard genome sequencing and annotation.</title>
        <authorList>
            <consortium name="The Broad Institute Genomics Platform"/>
            <consortium name="The Broad Institute Genome Sequencing Center for Infectious Disease"/>
            <person name="Wu L."/>
            <person name="Ma J."/>
        </authorList>
    </citation>
    <scope>NUCLEOTIDE SEQUENCE [LARGE SCALE GENOMIC DNA]</scope>
    <source>
        <strain evidence="4">NBRC 107715</strain>
    </source>
</reference>
<evidence type="ECO:0000313" key="4">
    <source>
        <dbReference type="Proteomes" id="UP001156856"/>
    </source>
</evidence>
<proteinExistence type="predicted"/>
<keyword evidence="4" id="KW-1185">Reference proteome</keyword>
<reference evidence="1 3" key="3">
    <citation type="submission" date="2019-07" db="EMBL/GenBank/DDBJ databases">
        <title>Whole genome shotgun sequence of Methylobacterium oxalidis NBRC 107715.</title>
        <authorList>
            <person name="Hosoyama A."/>
            <person name="Uohara A."/>
            <person name="Ohji S."/>
            <person name="Ichikawa N."/>
        </authorList>
    </citation>
    <scope>NUCLEOTIDE SEQUENCE [LARGE SCALE GENOMIC DNA]</scope>
    <source>
        <strain evidence="1 3">NBRC 107715</strain>
    </source>
</reference>
<evidence type="ECO:0000313" key="3">
    <source>
        <dbReference type="Proteomes" id="UP000321960"/>
    </source>
</evidence>
<dbReference type="EMBL" id="BSPK01000117">
    <property type="protein sequence ID" value="GLS67685.1"/>
    <property type="molecule type" value="Genomic_DNA"/>
</dbReference>
<reference evidence="2" key="4">
    <citation type="submission" date="2023-01" db="EMBL/GenBank/DDBJ databases">
        <title>Draft genome sequence of Methylobacterium oxalidis strain NBRC 107715.</title>
        <authorList>
            <person name="Sun Q."/>
            <person name="Mori K."/>
        </authorList>
    </citation>
    <scope>NUCLEOTIDE SEQUENCE</scope>
    <source>
        <strain evidence="2">NBRC 107715</strain>
    </source>
</reference>
<organism evidence="1 3">
    <name type="scientific">Methylobacterium oxalidis</name>
    <dbReference type="NCBI Taxonomy" id="944322"/>
    <lineage>
        <taxon>Bacteria</taxon>
        <taxon>Pseudomonadati</taxon>
        <taxon>Pseudomonadota</taxon>
        <taxon>Alphaproteobacteria</taxon>
        <taxon>Hyphomicrobiales</taxon>
        <taxon>Methylobacteriaceae</taxon>
        <taxon>Methylobacterium</taxon>
    </lineage>
</organism>
<accession>A0A512IXA5</accession>
<protein>
    <submittedName>
        <fullName evidence="1">Uncharacterized protein</fullName>
    </submittedName>
</protein>
<name>A0A512IXA5_9HYPH</name>
<gene>
    <name evidence="2" type="ORF">GCM10007888_60700</name>
    <name evidence="1" type="ORF">MOX02_03440</name>
</gene>
<comment type="caution">
    <text evidence="1">The sequence shown here is derived from an EMBL/GenBank/DDBJ whole genome shotgun (WGS) entry which is preliminary data.</text>
</comment>
<dbReference type="Proteomes" id="UP001156856">
    <property type="component" value="Unassembled WGS sequence"/>
</dbReference>
<dbReference type="Proteomes" id="UP000321960">
    <property type="component" value="Unassembled WGS sequence"/>
</dbReference>
<sequence length="92" mass="10092">MPGTTQVNENFPPQIQKALAECIAGAQISERKADDYLKLAQGEADDSIYEACCSMHRFYSSMHEFFREEQMAISALLKPDGGAVSPYEATAA</sequence>